<reference evidence="1 2" key="1">
    <citation type="submission" date="2022-04" db="EMBL/GenBank/DDBJ databases">
        <title>Hymenobacter sp. isolated from the air.</title>
        <authorList>
            <person name="Won M."/>
            <person name="Lee C.-M."/>
            <person name="Woen H.-Y."/>
            <person name="Kwon S.-W."/>
        </authorList>
    </citation>
    <scope>NUCLEOTIDE SEQUENCE [LARGE SCALE GENOMIC DNA]</scope>
    <source>
        <strain evidence="2">5413 J-13</strain>
    </source>
</reference>
<evidence type="ECO:0000313" key="1">
    <source>
        <dbReference type="EMBL" id="UOR05880.1"/>
    </source>
</evidence>
<sequence>MATRFAFIFASELKDNGLAFMHFNASKDRIDYLKHSNIISVIQAADQQSTERKLLNLVKEAGYKSAEIWEDKEHVARYRYIKK</sequence>
<accession>A0A8T9T064</accession>
<dbReference type="KEGG" id="haei:MUN82_01980"/>
<dbReference type="Proteomes" id="UP000829925">
    <property type="component" value="Chromosome"/>
</dbReference>
<evidence type="ECO:0000313" key="2">
    <source>
        <dbReference type="Proteomes" id="UP000829925"/>
    </source>
</evidence>
<proteinExistence type="predicted"/>
<dbReference type="AlphaFoldDB" id="A0A8T9T064"/>
<keyword evidence="2" id="KW-1185">Reference proteome</keyword>
<gene>
    <name evidence="1" type="ORF">MUN82_01980</name>
</gene>
<organism evidence="1 2">
    <name type="scientific">Hymenobacter aerilatus</name>
    <dbReference type="NCBI Taxonomy" id="2932251"/>
    <lineage>
        <taxon>Bacteria</taxon>
        <taxon>Pseudomonadati</taxon>
        <taxon>Bacteroidota</taxon>
        <taxon>Cytophagia</taxon>
        <taxon>Cytophagales</taxon>
        <taxon>Hymenobacteraceae</taxon>
        <taxon>Hymenobacter</taxon>
    </lineage>
</organism>
<dbReference type="EMBL" id="CP095053">
    <property type="protein sequence ID" value="UOR05880.1"/>
    <property type="molecule type" value="Genomic_DNA"/>
</dbReference>
<dbReference type="RefSeq" id="WP_245094493.1">
    <property type="nucleotide sequence ID" value="NZ_CP095053.1"/>
</dbReference>
<name>A0A8T9T064_9BACT</name>
<protein>
    <submittedName>
        <fullName evidence="1">Uncharacterized protein</fullName>
    </submittedName>
</protein>